<name>A0ABR1EZC5_9ASCO</name>
<evidence type="ECO:0000256" key="2">
    <source>
        <dbReference type="ARBA" id="ARBA00008197"/>
    </source>
</evidence>
<dbReference type="Proteomes" id="UP001498771">
    <property type="component" value="Unassembled WGS sequence"/>
</dbReference>
<evidence type="ECO:0000313" key="7">
    <source>
        <dbReference type="Proteomes" id="UP001498771"/>
    </source>
</evidence>
<keyword evidence="4" id="KW-0496">Mitochondrion</keyword>
<dbReference type="InterPro" id="IPR031568">
    <property type="entry name" value="Pet117"/>
</dbReference>
<comment type="caution">
    <text evidence="6">The sequence shown here is derived from an EMBL/GenBank/DDBJ whole genome shotgun (WGS) entry which is preliminary data.</text>
</comment>
<dbReference type="Pfam" id="PF15786">
    <property type="entry name" value="PET117"/>
    <property type="match status" value="1"/>
</dbReference>
<evidence type="ECO:0000313" key="6">
    <source>
        <dbReference type="EMBL" id="KAK7202936.1"/>
    </source>
</evidence>
<dbReference type="PANTHER" id="PTHR28163:SF1">
    <property type="entry name" value="PROTEIN PET117 HOMOLOG, MITOCHONDRIAL"/>
    <property type="match status" value="1"/>
</dbReference>
<feature type="compositionally biased region" description="Basic and acidic residues" evidence="5">
    <location>
        <begin position="73"/>
        <end position="84"/>
    </location>
</feature>
<reference evidence="6 7" key="1">
    <citation type="submission" date="2024-03" db="EMBL/GenBank/DDBJ databases">
        <title>Genome-scale model development and genomic sequencing of the oleaginous clade Lipomyces.</title>
        <authorList>
            <consortium name="Lawrence Berkeley National Laboratory"/>
            <person name="Czajka J.J."/>
            <person name="Han Y."/>
            <person name="Kim J."/>
            <person name="Mondo S.J."/>
            <person name="Hofstad B.A."/>
            <person name="Robles A."/>
            <person name="Haridas S."/>
            <person name="Riley R."/>
            <person name="LaButti K."/>
            <person name="Pangilinan J."/>
            <person name="Andreopoulos W."/>
            <person name="Lipzen A."/>
            <person name="Yan J."/>
            <person name="Wang M."/>
            <person name="Ng V."/>
            <person name="Grigoriev I.V."/>
            <person name="Spatafora J.W."/>
            <person name="Magnuson J.K."/>
            <person name="Baker S.E."/>
            <person name="Pomraning K.R."/>
        </authorList>
    </citation>
    <scope>NUCLEOTIDE SEQUENCE [LARGE SCALE GENOMIC DNA]</scope>
    <source>
        <strain evidence="6 7">Phaff 52-87</strain>
    </source>
</reference>
<evidence type="ECO:0000256" key="4">
    <source>
        <dbReference type="ARBA" id="ARBA00023128"/>
    </source>
</evidence>
<dbReference type="GeneID" id="90039105"/>
<comment type="similarity">
    <text evidence="2">Belongs to the PET117 family.</text>
</comment>
<proteinExistence type="inferred from homology"/>
<evidence type="ECO:0000256" key="3">
    <source>
        <dbReference type="ARBA" id="ARBA00022946"/>
    </source>
</evidence>
<protein>
    <recommendedName>
        <fullName evidence="8">Cytochrome c oxidase assembly protein</fullName>
    </recommendedName>
</protein>
<accession>A0ABR1EZC5</accession>
<evidence type="ECO:0000256" key="5">
    <source>
        <dbReference type="SAM" id="MobiDB-lite"/>
    </source>
</evidence>
<dbReference type="RefSeq" id="XP_064765969.1">
    <property type="nucleotide sequence ID" value="XM_064913593.1"/>
</dbReference>
<gene>
    <name evidence="6" type="ORF">BZA70DRAFT_284351</name>
</gene>
<dbReference type="PANTHER" id="PTHR28163">
    <property type="entry name" value="PROTEIN PET117 HOMOLOG, MITOCHONDRIAL"/>
    <property type="match status" value="1"/>
</dbReference>
<keyword evidence="7" id="KW-1185">Reference proteome</keyword>
<evidence type="ECO:0000256" key="1">
    <source>
        <dbReference type="ARBA" id="ARBA00004173"/>
    </source>
</evidence>
<dbReference type="EMBL" id="JBBJBU010000014">
    <property type="protein sequence ID" value="KAK7202936.1"/>
    <property type="molecule type" value="Genomic_DNA"/>
</dbReference>
<sequence>MSTASKITLGTVSVLTAGIIYGVHYIQKAEEYTMYQGVVYDQERRRIKEERMAELKMQQALQKEYEAVQPVDRTPKPSSEEKRN</sequence>
<organism evidence="6 7">
    <name type="scientific">Myxozyma melibiosi</name>
    <dbReference type="NCBI Taxonomy" id="54550"/>
    <lineage>
        <taxon>Eukaryota</taxon>
        <taxon>Fungi</taxon>
        <taxon>Dikarya</taxon>
        <taxon>Ascomycota</taxon>
        <taxon>Saccharomycotina</taxon>
        <taxon>Lipomycetes</taxon>
        <taxon>Lipomycetales</taxon>
        <taxon>Lipomycetaceae</taxon>
        <taxon>Myxozyma</taxon>
    </lineage>
</organism>
<comment type="subcellular location">
    <subcellularLocation>
        <location evidence="1">Mitochondrion</location>
    </subcellularLocation>
</comment>
<feature type="region of interest" description="Disordered" evidence="5">
    <location>
        <begin position="64"/>
        <end position="84"/>
    </location>
</feature>
<evidence type="ECO:0008006" key="8">
    <source>
        <dbReference type="Google" id="ProtNLM"/>
    </source>
</evidence>
<keyword evidence="3" id="KW-0809">Transit peptide</keyword>